<dbReference type="PATRIC" id="fig|2041.4.peg.892"/>
<keyword evidence="2 10" id="KW-1003">Cell membrane</keyword>
<keyword evidence="4 10" id="KW-1133">Transmembrane helix</keyword>
<evidence type="ECO:0000256" key="9">
    <source>
        <dbReference type="ARBA" id="ARBA00049940"/>
    </source>
</evidence>
<keyword evidence="5 10" id="KW-0472">Membrane</keyword>
<evidence type="ECO:0000256" key="2">
    <source>
        <dbReference type="ARBA" id="ARBA00022475"/>
    </source>
</evidence>
<proteinExistence type="inferred from homology"/>
<evidence type="ECO:0000256" key="3">
    <source>
        <dbReference type="ARBA" id="ARBA00022692"/>
    </source>
</evidence>
<dbReference type="KEGG" id="aer:AERYTH_04260"/>
<comment type="catalytic activity">
    <reaction evidence="8">
        <text>fluoride(in) = fluoride(out)</text>
        <dbReference type="Rhea" id="RHEA:76159"/>
        <dbReference type="ChEBI" id="CHEBI:17051"/>
    </reaction>
    <physiologicalReaction direction="left-to-right" evidence="8">
        <dbReference type="Rhea" id="RHEA:76160"/>
    </physiologicalReaction>
</comment>
<organism evidence="11 12">
    <name type="scientific">Aeromicrobium erythreum</name>
    <dbReference type="NCBI Taxonomy" id="2041"/>
    <lineage>
        <taxon>Bacteria</taxon>
        <taxon>Bacillati</taxon>
        <taxon>Actinomycetota</taxon>
        <taxon>Actinomycetes</taxon>
        <taxon>Propionibacteriales</taxon>
        <taxon>Nocardioidaceae</taxon>
        <taxon>Aeromicrobium</taxon>
    </lineage>
</organism>
<dbReference type="EMBL" id="CP011502">
    <property type="protein sequence ID" value="ALX03967.1"/>
    <property type="molecule type" value="Genomic_DNA"/>
</dbReference>
<feature type="binding site" evidence="10">
    <location>
        <position position="73"/>
    </location>
    <ligand>
        <name>Na(+)</name>
        <dbReference type="ChEBI" id="CHEBI:29101"/>
        <note>structural</note>
    </ligand>
</feature>
<dbReference type="PANTHER" id="PTHR28259">
    <property type="entry name" value="FLUORIDE EXPORT PROTEIN 1-RELATED"/>
    <property type="match status" value="1"/>
</dbReference>
<keyword evidence="3 10" id="KW-0812">Transmembrane</keyword>
<protein>
    <recommendedName>
        <fullName evidence="10">Fluoride-specific ion channel FluC</fullName>
    </recommendedName>
</protein>
<dbReference type="InterPro" id="IPR003691">
    <property type="entry name" value="FluC"/>
</dbReference>
<dbReference type="RefSeq" id="WP_067855095.1">
    <property type="nucleotide sequence ID" value="NZ_CP011502.1"/>
</dbReference>
<dbReference type="AlphaFoldDB" id="A0A0U4BYN7"/>
<evidence type="ECO:0000256" key="10">
    <source>
        <dbReference type="HAMAP-Rule" id="MF_00454"/>
    </source>
</evidence>
<feature type="transmembrane region" description="Helical" evidence="10">
    <location>
        <begin position="37"/>
        <end position="58"/>
    </location>
</feature>
<evidence type="ECO:0000256" key="1">
    <source>
        <dbReference type="ARBA" id="ARBA00004651"/>
    </source>
</evidence>
<evidence type="ECO:0000256" key="7">
    <source>
        <dbReference type="ARBA" id="ARBA00035120"/>
    </source>
</evidence>
<gene>
    <name evidence="10" type="primary">fluC</name>
    <name evidence="10" type="synonym">crcB</name>
    <name evidence="11" type="ORF">AERYTH_04260</name>
</gene>
<dbReference type="STRING" id="2041.AERYTH_04260"/>
<evidence type="ECO:0000256" key="4">
    <source>
        <dbReference type="ARBA" id="ARBA00022989"/>
    </source>
</evidence>
<dbReference type="GO" id="GO:0062054">
    <property type="term" value="F:fluoride channel activity"/>
    <property type="evidence" value="ECO:0007669"/>
    <property type="project" value="UniProtKB-UniRule"/>
</dbReference>
<comment type="subcellular location">
    <subcellularLocation>
        <location evidence="1 10">Cell membrane</location>
        <topology evidence="1 10">Multi-pass membrane protein</topology>
    </subcellularLocation>
</comment>
<comment type="function">
    <text evidence="9 10">Fluoride-specific ion channel. Important for reducing fluoride concentration in the cell, thus reducing its toxicity.</text>
</comment>
<comment type="caution">
    <text evidence="10">Lacks conserved residue(s) required for the propagation of feature annotation.</text>
</comment>
<keyword evidence="10" id="KW-0813">Transport</keyword>
<evidence type="ECO:0000256" key="6">
    <source>
        <dbReference type="ARBA" id="ARBA00023303"/>
    </source>
</evidence>
<reference evidence="11 12" key="1">
    <citation type="journal article" date="1991" name="Int. J. Syst. Bacteriol.">
        <title>Description of the erythromycin-producing bacterium Arthrobacter sp. strain NRRL B-3381 as Aeromicrobium erythreum gen. nov., sp. nov.</title>
        <authorList>
            <person name="Miller E.S."/>
            <person name="Woese C.R."/>
            <person name="Brenner S."/>
        </authorList>
    </citation>
    <scope>NUCLEOTIDE SEQUENCE [LARGE SCALE GENOMIC DNA]</scope>
    <source>
        <strain evidence="11 12">AR18</strain>
    </source>
</reference>
<dbReference type="OrthoDB" id="5148600at2"/>
<keyword evidence="6 10" id="KW-0407">Ion channel</keyword>
<dbReference type="GO" id="GO:0046872">
    <property type="term" value="F:metal ion binding"/>
    <property type="evidence" value="ECO:0007669"/>
    <property type="project" value="UniProtKB-KW"/>
</dbReference>
<keyword evidence="10" id="KW-0406">Ion transport</keyword>
<feature type="transmembrane region" description="Helical" evidence="10">
    <location>
        <begin position="97"/>
        <end position="118"/>
    </location>
</feature>
<dbReference type="GO" id="GO:0005886">
    <property type="term" value="C:plasma membrane"/>
    <property type="evidence" value="ECO:0007669"/>
    <property type="project" value="UniProtKB-SubCell"/>
</dbReference>
<dbReference type="PANTHER" id="PTHR28259:SF1">
    <property type="entry name" value="FLUORIDE EXPORT PROTEIN 1-RELATED"/>
    <property type="match status" value="1"/>
</dbReference>
<evidence type="ECO:0000256" key="5">
    <source>
        <dbReference type="ARBA" id="ARBA00023136"/>
    </source>
</evidence>
<dbReference type="HAMAP" id="MF_00454">
    <property type="entry name" value="FluC"/>
    <property type="match status" value="1"/>
</dbReference>
<dbReference type="Pfam" id="PF02537">
    <property type="entry name" value="CRCB"/>
    <property type="match status" value="1"/>
</dbReference>
<keyword evidence="10" id="KW-0915">Sodium</keyword>
<dbReference type="Proteomes" id="UP000067689">
    <property type="component" value="Chromosome"/>
</dbReference>
<comment type="activity regulation">
    <text evidence="10">Na(+) is not transported, but it plays an essential structural role and its presence is essential for fluoride channel function.</text>
</comment>
<keyword evidence="10" id="KW-0479">Metal-binding</keyword>
<keyword evidence="12" id="KW-1185">Reference proteome</keyword>
<name>A0A0U4BYN7_9ACTN</name>
<feature type="binding site" evidence="10">
    <location>
        <position position="76"/>
    </location>
    <ligand>
        <name>Na(+)</name>
        <dbReference type="ChEBI" id="CHEBI:29101"/>
        <note>structural</note>
    </ligand>
</feature>
<comment type="similarity">
    <text evidence="7 10">Belongs to the fluoride channel Fluc/FEX (TC 1.A.43) family.</text>
</comment>
<evidence type="ECO:0000313" key="12">
    <source>
        <dbReference type="Proteomes" id="UP000067689"/>
    </source>
</evidence>
<accession>A0A0U4BYN7</accession>
<sequence length="119" mass="11740">MTGALLAGAVAVAGGAGSVLRLLVDTWVGQRSSGRFPWGIVAVNVTGSFLIGLAVGLLDDGAARTVVATGFLGGYTTFSTASLDSARLALRGRGGRAVAHAVGTAVVCVAAAWLGLLLT</sequence>
<evidence type="ECO:0000313" key="11">
    <source>
        <dbReference type="EMBL" id="ALX03967.1"/>
    </source>
</evidence>
<dbReference type="GO" id="GO:0140114">
    <property type="term" value="P:cellular detoxification of fluoride"/>
    <property type="evidence" value="ECO:0007669"/>
    <property type="project" value="UniProtKB-UniRule"/>
</dbReference>
<evidence type="ECO:0000256" key="8">
    <source>
        <dbReference type="ARBA" id="ARBA00035585"/>
    </source>
</evidence>